<dbReference type="CDD" id="cd00174">
    <property type="entry name" value="SH3"/>
    <property type="match status" value="1"/>
</dbReference>
<feature type="coiled-coil region" evidence="3">
    <location>
        <begin position="385"/>
        <end position="419"/>
    </location>
</feature>
<evidence type="ECO:0000256" key="4">
    <source>
        <dbReference type="SAM" id="MobiDB-lite"/>
    </source>
</evidence>
<evidence type="ECO:0000256" key="3">
    <source>
        <dbReference type="SAM" id="Coils"/>
    </source>
</evidence>
<dbReference type="Proteomes" id="UP001150062">
    <property type="component" value="Unassembled WGS sequence"/>
</dbReference>
<dbReference type="Gene3D" id="2.30.30.40">
    <property type="entry name" value="SH3 Domains"/>
    <property type="match status" value="1"/>
</dbReference>
<reference evidence="6" key="1">
    <citation type="submission" date="2022-08" db="EMBL/GenBank/DDBJ databases">
        <title>Novel sulfate-reducing endosymbionts in the free-living metamonad Anaeramoeba.</title>
        <authorList>
            <person name="Jerlstrom-Hultqvist J."/>
            <person name="Cepicka I."/>
            <person name="Gallot-Lavallee L."/>
            <person name="Salas-Leiva D."/>
            <person name="Curtis B.A."/>
            <person name="Zahonova K."/>
            <person name="Pipaliya S."/>
            <person name="Dacks J."/>
            <person name="Roger A.J."/>
        </authorList>
    </citation>
    <scope>NUCLEOTIDE SEQUENCE</scope>
    <source>
        <strain evidence="6">Schooner1</strain>
    </source>
</reference>
<dbReference type="Pfam" id="PF00018">
    <property type="entry name" value="SH3_1"/>
    <property type="match status" value="1"/>
</dbReference>
<proteinExistence type="predicted"/>
<evidence type="ECO:0000313" key="6">
    <source>
        <dbReference type="EMBL" id="KAJ6253020.1"/>
    </source>
</evidence>
<keyword evidence="1 2" id="KW-0728">SH3 domain</keyword>
<feature type="region of interest" description="Disordered" evidence="4">
    <location>
        <begin position="256"/>
        <end position="374"/>
    </location>
</feature>
<keyword evidence="7" id="KW-1185">Reference proteome</keyword>
<feature type="compositionally biased region" description="Basic and acidic residues" evidence="4">
    <location>
        <begin position="364"/>
        <end position="374"/>
    </location>
</feature>
<dbReference type="EMBL" id="JAOAOG010000035">
    <property type="protein sequence ID" value="KAJ6253020.1"/>
    <property type="molecule type" value="Genomic_DNA"/>
</dbReference>
<dbReference type="SMART" id="SM00326">
    <property type="entry name" value="SH3"/>
    <property type="match status" value="1"/>
</dbReference>
<dbReference type="InterPro" id="IPR001452">
    <property type="entry name" value="SH3_domain"/>
</dbReference>
<dbReference type="PROSITE" id="PS50002">
    <property type="entry name" value="SH3"/>
    <property type="match status" value="1"/>
</dbReference>
<gene>
    <name evidence="6" type="ORF">M0813_13515</name>
</gene>
<protein>
    <submittedName>
        <fullName evidence="6">Sorting nexin</fullName>
    </submittedName>
</protein>
<dbReference type="SUPFAM" id="SSF50044">
    <property type="entry name" value="SH3-domain"/>
    <property type="match status" value="1"/>
</dbReference>
<evidence type="ECO:0000259" key="5">
    <source>
        <dbReference type="PROSITE" id="PS50002"/>
    </source>
</evidence>
<sequence>MNEEYLKRVLETYLNLRTIIDSTRKQYLGMKKMKGTYLKTGINYDLELEYEIAYLKKQLDHLKKRKELLNLLQNRLSAIAQVKQEHKANSKKELSVANGDQLYVLSMVGRSKEEPERYAFCKMIGGRIPLKGNVPHECLDITQQEEIEKDEFEQQWQVVESHWDEYLKIQQIFESSEENKKSNQKIVIPEPNLLECPKLVVCFDFDSTNANELSIKSNEKVTLLQIVKGGWSLISNEKKEIGFVPSSFLTQYIPEDEDEGEDEDEQINEEENVAQNENENENVNVNVNVDENENENENENVNVNEEKVEKEEKFTEHQENIKSQKETEKESENQTEKEKEKEIEIEKEKNYEQLQKYKIPQNDQTKEEKKEVKNEKDFEWYLKANTKLRRHVERLNKNLIEIKEENEKLKKIAKSKKNKK</sequence>
<feature type="compositionally biased region" description="Low complexity" evidence="4">
    <location>
        <begin position="273"/>
        <end position="289"/>
    </location>
</feature>
<feature type="compositionally biased region" description="Basic and acidic residues" evidence="4">
    <location>
        <begin position="304"/>
        <end position="351"/>
    </location>
</feature>
<dbReference type="InterPro" id="IPR036028">
    <property type="entry name" value="SH3-like_dom_sf"/>
</dbReference>
<accession>A0ABQ8Z876</accession>
<organism evidence="6 7">
    <name type="scientific">Anaeramoeba flamelloides</name>
    <dbReference type="NCBI Taxonomy" id="1746091"/>
    <lineage>
        <taxon>Eukaryota</taxon>
        <taxon>Metamonada</taxon>
        <taxon>Anaeramoebidae</taxon>
        <taxon>Anaeramoeba</taxon>
    </lineage>
</organism>
<evidence type="ECO:0000256" key="1">
    <source>
        <dbReference type="ARBA" id="ARBA00022443"/>
    </source>
</evidence>
<evidence type="ECO:0000313" key="7">
    <source>
        <dbReference type="Proteomes" id="UP001150062"/>
    </source>
</evidence>
<feature type="domain" description="SH3" evidence="5">
    <location>
        <begin position="194"/>
        <end position="254"/>
    </location>
</feature>
<name>A0ABQ8Z876_9EUKA</name>
<keyword evidence="3" id="KW-0175">Coiled coil</keyword>
<evidence type="ECO:0000256" key="2">
    <source>
        <dbReference type="PROSITE-ProRule" id="PRU00192"/>
    </source>
</evidence>
<comment type="caution">
    <text evidence="6">The sequence shown here is derived from an EMBL/GenBank/DDBJ whole genome shotgun (WGS) entry which is preliminary data.</text>
</comment>
<feature type="compositionally biased region" description="Acidic residues" evidence="4">
    <location>
        <begin position="256"/>
        <end position="272"/>
    </location>
</feature>